<evidence type="ECO:0000256" key="3">
    <source>
        <dbReference type="ARBA" id="ARBA00022692"/>
    </source>
</evidence>
<dbReference type="Pfam" id="PF18139">
    <property type="entry name" value="LSDAT_euk"/>
    <property type="match status" value="1"/>
</dbReference>
<comment type="caution">
    <text evidence="13">The sequence shown here is derived from an EMBL/GenBank/DDBJ whole genome shotgun (WGS) entry which is preliminary data.</text>
</comment>
<sequence>MTSRSKRVFTVNNISGQVPEAAGTSVSQQSALEVGQQLDVSKLSASSYTLEDAYWSDQHRKMGIARSLQQEPASEEAYVKIQEEQIKFIKKHFTQKECRRFVPQPDQCGNGKSCKVKALKCHCGENLSVHFENGSTIPEEYISLARRLEDILTETLPAPKVKWSAKDDFTKSVTNAFGKIDFNIEQIGGKKPAKYVRLSSDDSVDDCLELMKKFWYFMEPEPPKLVISVVGGAKNFKLDGRNRSIFSTGLIKAAKTTKAWLITSGFNMGVMKSVGQAVHEGQSFQWSNDRVSHVLRCIGIAPWGYVKDRQCLESDGNGKFNAHYRSSTVIEHKQPVPLNPDHTHFIFVDDGYRARYGGVAKFRSGFEKKIAQDTDGGLGIPVVLLLVEGGTDAIQDVSASLSQGIPVVVCAGTGRAADIIAYAFNHTVTVNSKQRTMSENNREKLKQKIAQTYKPKDEELENLTANVIKSCQQEDLKHEELDLAILSVLLKGKTNSSLASQLMLAMTWNRADIAQEEIFREDVNWSEESLESFLTTALIEDKIEFVKLLLNNGIIMQEYLTTQRLETLYNSIPEHFYLHQILKTSANSKTGPFTVKDISNFLQDLLDRYDDDELVGNQKGPKLFRNPYKQLLIWAVLMNRSELAHLFLELGEEPITSALICTALCSGMESKVPKFMSVIRDSFHNMKVEFEKLAIGVLDECHGNNPDKAVMLVGRKSPVWSNLTCLQIAISAADQAFVSSVACQNSIDNVWKSGIISSWPKVFMCAVFPPFILFFVEMNLMGRKVMSKTQKILTFYTAPLTKFSLFSAAYVVFLALFTYMISVDYNQVPSVTEWIAIVWIFTFFVGKIHAFLVFPSASFSGKMRDYFGIFDRLDFVNLVLAMCAFCVRWSHVNEGKVIYCINAIIFYISIMKLYTANRILGPKLYMINRMLVELGNFCMVLVVFLLAYGVASQALLYKHRDTSWQILKDILYFPYWQLYGELFLEELETDDACTRALQDSLNGALTDVENTCRTFHWLVPVLLALYLLMGNVLLLNLLIAIFSHVFETVENNSIEIWKFQMYFLVMEFQNQPLMFPPLSVFFNAWHFIQWMCNWLSCHKQPKPEQFRKYHLEYLSLFEKEMLANKLRPVKANIIYSLDMKFNALLNRMDELTKMIEEEVLSNLPNETLKSKQETNNTKTKTQERHSESASAKPELNEENLPNSASVKVMARADEENLPNSASVKVMARADEENQQPASKDTELHVSSDAAMASHSPNEDQMSQLSSQHGYSDKNEKVHVSVDNVNGSSLSKDSLSRYVVNQSLDSNEDLVPVEMLPNEESMIRTPHRSKKYSAKKLNKHASFDSTDSDTPHQKMRVRRHMKQQSDDDLQSRIERASHSNYTRKML</sequence>
<evidence type="ECO:0000259" key="10">
    <source>
        <dbReference type="Pfam" id="PF00520"/>
    </source>
</evidence>
<dbReference type="InterPro" id="IPR041491">
    <property type="entry name" value="TRPM_SLOG"/>
</dbReference>
<dbReference type="Pfam" id="PF00520">
    <property type="entry name" value="Ion_trans"/>
    <property type="match status" value="1"/>
</dbReference>
<keyword evidence="5" id="KW-0406">Ion transport</keyword>
<dbReference type="EMBL" id="CAJHNH020002133">
    <property type="protein sequence ID" value="CAG5125692.1"/>
    <property type="molecule type" value="Genomic_DNA"/>
</dbReference>
<feature type="transmembrane region" description="Helical" evidence="9">
    <location>
        <begin position="1017"/>
        <end position="1042"/>
    </location>
</feature>
<evidence type="ECO:0000256" key="7">
    <source>
        <dbReference type="ARBA" id="ARBA00023303"/>
    </source>
</evidence>
<keyword evidence="6 9" id="KW-0472">Membrane</keyword>
<dbReference type="GO" id="GO:0005886">
    <property type="term" value="C:plasma membrane"/>
    <property type="evidence" value="ECO:0007669"/>
    <property type="project" value="TreeGrafter"/>
</dbReference>
<evidence type="ECO:0000256" key="1">
    <source>
        <dbReference type="ARBA" id="ARBA00004141"/>
    </source>
</evidence>
<feature type="region of interest" description="Disordered" evidence="8">
    <location>
        <begin position="1229"/>
        <end position="1272"/>
    </location>
</feature>
<keyword evidence="14" id="KW-1185">Reference proteome</keyword>
<dbReference type="GO" id="GO:0099604">
    <property type="term" value="F:ligand-gated calcium channel activity"/>
    <property type="evidence" value="ECO:0007669"/>
    <property type="project" value="TreeGrafter"/>
</dbReference>
<organism evidence="13 14">
    <name type="scientific">Candidula unifasciata</name>
    <dbReference type="NCBI Taxonomy" id="100452"/>
    <lineage>
        <taxon>Eukaryota</taxon>
        <taxon>Metazoa</taxon>
        <taxon>Spiralia</taxon>
        <taxon>Lophotrochozoa</taxon>
        <taxon>Mollusca</taxon>
        <taxon>Gastropoda</taxon>
        <taxon>Heterobranchia</taxon>
        <taxon>Euthyneura</taxon>
        <taxon>Panpulmonata</taxon>
        <taxon>Eupulmonata</taxon>
        <taxon>Stylommatophora</taxon>
        <taxon>Helicina</taxon>
        <taxon>Helicoidea</taxon>
        <taxon>Geomitridae</taxon>
        <taxon>Candidula</taxon>
    </lineage>
</organism>
<dbReference type="OrthoDB" id="6238217at2759"/>
<proteinExistence type="predicted"/>
<evidence type="ECO:0000259" key="11">
    <source>
        <dbReference type="Pfam" id="PF18139"/>
    </source>
</evidence>
<evidence type="ECO:0000313" key="14">
    <source>
        <dbReference type="Proteomes" id="UP000678393"/>
    </source>
</evidence>
<evidence type="ECO:0000256" key="5">
    <source>
        <dbReference type="ARBA" id="ARBA00023065"/>
    </source>
</evidence>
<comment type="subcellular location">
    <subcellularLocation>
        <location evidence="1">Membrane</location>
        <topology evidence="1">Multi-pass membrane protein</topology>
    </subcellularLocation>
</comment>
<dbReference type="InterPro" id="IPR057366">
    <property type="entry name" value="TRPM-like"/>
</dbReference>
<dbReference type="PANTHER" id="PTHR13800:SF12">
    <property type="entry name" value="TRANSIENT RECEPTOR POTENTIAL CATION CHANNEL SUBFAMILY M MEMBER-LIKE 2"/>
    <property type="match status" value="1"/>
</dbReference>
<keyword evidence="7" id="KW-0407">Ion channel</keyword>
<feature type="transmembrane region" description="Helical" evidence="9">
    <location>
        <begin position="834"/>
        <end position="854"/>
    </location>
</feature>
<accession>A0A8S3ZF43</accession>
<feature type="region of interest" description="Disordered" evidence="8">
    <location>
        <begin position="1165"/>
        <end position="1203"/>
    </location>
</feature>
<evidence type="ECO:0000256" key="2">
    <source>
        <dbReference type="ARBA" id="ARBA00022448"/>
    </source>
</evidence>
<dbReference type="Proteomes" id="UP000678393">
    <property type="component" value="Unassembled WGS sequence"/>
</dbReference>
<evidence type="ECO:0000256" key="4">
    <source>
        <dbReference type="ARBA" id="ARBA00022989"/>
    </source>
</evidence>
<dbReference type="Pfam" id="PF25508">
    <property type="entry name" value="TRPM2"/>
    <property type="match status" value="2"/>
</dbReference>
<keyword evidence="3 9" id="KW-0812">Transmembrane</keyword>
<dbReference type="InterPro" id="IPR005821">
    <property type="entry name" value="Ion_trans_dom"/>
</dbReference>
<feature type="compositionally biased region" description="Basic residues" evidence="8">
    <location>
        <begin position="1325"/>
        <end position="1338"/>
    </location>
</feature>
<dbReference type="InterPro" id="IPR050927">
    <property type="entry name" value="TRPM"/>
</dbReference>
<dbReference type="PANTHER" id="PTHR13800">
    <property type="entry name" value="TRANSIENT RECEPTOR POTENTIAL CATION CHANNEL, SUBFAMILY M, MEMBER 6"/>
    <property type="match status" value="1"/>
</dbReference>
<protein>
    <submittedName>
        <fullName evidence="13">Uncharacterized protein</fullName>
    </submittedName>
</protein>
<feature type="compositionally biased region" description="Polar residues" evidence="8">
    <location>
        <begin position="1254"/>
        <end position="1269"/>
    </location>
</feature>
<gene>
    <name evidence="13" type="ORF">CUNI_LOCUS11250</name>
</gene>
<feature type="domain" description="Ion transport" evidence="10">
    <location>
        <begin position="805"/>
        <end position="1051"/>
    </location>
</feature>
<feature type="domain" description="TRPM-like" evidence="12">
    <location>
        <begin position="622"/>
        <end position="739"/>
    </location>
</feature>
<feature type="transmembrane region" description="Helical" evidence="9">
    <location>
        <begin position="759"/>
        <end position="782"/>
    </location>
</feature>
<keyword evidence="4 9" id="KW-1133">Transmembrane helix</keyword>
<evidence type="ECO:0000256" key="6">
    <source>
        <dbReference type="ARBA" id="ARBA00023136"/>
    </source>
</evidence>
<evidence type="ECO:0000256" key="8">
    <source>
        <dbReference type="SAM" id="MobiDB-lite"/>
    </source>
</evidence>
<feature type="domain" description="TRPM SLOG" evidence="11">
    <location>
        <begin position="193"/>
        <end position="469"/>
    </location>
</feature>
<feature type="compositionally biased region" description="Basic and acidic residues" evidence="8">
    <location>
        <begin position="1362"/>
        <end position="1376"/>
    </location>
</feature>
<feature type="transmembrane region" description="Helical" evidence="9">
    <location>
        <begin position="897"/>
        <end position="914"/>
    </location>
</feature>
<feature type="transmembrane region" description="Helical" evidence="9">
    <location>
        <begin position="934"/>
        <end position="957"/>
    </location>
</feature>
<feature type="domain" description="TRPM-like" evidence="12">
    <location>
        <begin position="517"/>
        <end position="589"/>
    </location>
</feature>
<feature type="compositionally biased region" description="Basic residues" evidence="8">
    <location>
        <begin position="1352"/>
        <end position="1361"/>
    </location>
</feature>
<evidence type="ECO:0000256" key="9">
    <source>
        <dbReference type="SAM" id="Phobius"/>
    </source>
</evidence>
<evidence type="ECO:0000259" key="12">
    <source>
        <dbReference type="Pfam" id="PF25508"/>
    </source>
</evidence>
<feature type="region of interest" description="Disordered" evidence="8">
    <location>
        <begin position="1325"/>
        <end position="1385"/>
    </location>
</feature>
<name>A0A8S3ZF43_9EUPU</name>
<feature type="transmembrane region" description="Helical" evidence="9">
    <location>
        <begin position="803"/>
        <end position="822"/>
    </location>
</feature>
<evidence type="ECO:0000313" key="13">
    <source>
        <dbReference type="EMBL" id="CAG5125692.1"/>
    </source>
</evidence>
<reference evidence="13" key="1">
    <citation type="submission" date="2021-04" db="EMBL/GenBank/DDBJ databases">
        <authorList>
            <consortium name="Molecular Ecology Group"/>
        </authorList>
    </citation>
    <scope>NUCLEOTIDE SEQUENCE</scope>
</reference>
<keyword evidence="2" id="KW-0813">Transport</keyword>